<evidence type="ECO:0000256" key="1">
    <source>
        <dbReference type="SAM" id="MobiDB-lite"/>
    </source>
</evidence>
<dbReference type="Proteomes" id="UP001279410">
    <property type="component" value="Unassembled WGS sequence"/>
</dbReference>
<evidence type="ECO:0000256" key="2">
    <source>
        <dbReference type="SAM" id="SignalP"/>
    </source>
</evidence>
<comment type="caution">
    <text evidence="3">The sequence shown here is derived from an EMBL/GenBank/DDBJ whole genome shotgun (WGS) entry which is preliminary data.</text>
</comment>
<evidence type="ECO:0000313" key="3">
    <source>
        <dbReference type="EMBL" id="GLD75042.1"/>
    </source>
</evidence>
<keyword evidence="4" id="KW-1185">Reference proteome</keyword>
<sequence>MVDVGGKEAPRRATHNGWCFLDVFLVVVLEPLARGTRGFSRQPLQTEQSLVKDRILPRSSLELKLTNHQALALRSSSWSTPSGSNWSETMHPAARQHSLQENVSKTSRAVQPVRAISGPSHHASQAHTPAAMTVKPPQRTVSVQRTKLPKTESAASDHPRSPTIRRSDGQEASISPDHCQSR</sequence>
<dbReference type="EMBL" id="BRZM01002659">
    <property type="protein sequence ID" value="GLD75042.1"/>
    <property type="molecule type" value="Genomic_DNA"/>
</dbReference>
<name>A0AAD3NI26_LATJO</name>
<keyword evidence="2" id="KW-0732">Signal</keyword>
<feature type="compositionally biased region" description="Low complexity" evidence="1">
    <location>
        <begin position="75"/>
        <end position="87"/>
    </location>
</feature>
<feature type="compositionally biased region" description="Polar residues" evidence="1">
    <location>
        <begin position="97"/>
        <end position="109"/>
    </location>
</feature>
<feature type="chain" id="PRO_5041897816" evidence="2">
    <location>
        <begin position="36"/>
        <end position="182"/>
    </location>
</feature>
<feature type="region of interest" description="Disordered" evidence="1">
    <location>
        <begin position="75"/>
        <end position="182"/>
    </location>
</feature>
<feature type="signal peptide" evidence="2">
    <location>
        <begin position="1"/>
        <end position="35"/>
    </location>
</feature>
<organism evidence="3 4">
    <name type="scientific">Lates japonicus</name>
    <name type="common">Japanese lates</name>
    <dbReference type="NCBI Taxonomy" id="270547"/>
    <lineage>
        <taxon>Eukaryota</taxon>
        <taxon>Metazoa</taxon>
        <taxon>Chordata</taxon>
        <taxon>Craniata</taxon>
        <taxon>Vertebrata</taxon>
        <taxon>Euteleostomi</taxon>
        <taxon>Actinopterygii</taxon>
        <taxon>Neopterygii</taxon>
        <taxon>Teleostei</taxon>
        <taxon>Neoteleostei</taxon>
        <taxon>Acanthomorphata</taxon>
        <taxon>Carangaria</taxon>
        <taxon>Carangaria incertae sedis</taxon>
        <taxon>Centropomidae</taxon>
        <taxon>Lates</taxon>
    </lineage>
</organism>
<proteinExistence type="predicted"/>
<gene>
    <name evidence="3" type="ORF">AKAME5_002637500</name>
</gene>
<accession>A0AAD3NI26</accession>
<reference evidence="3" key="1">
    <citation type="submission" date="2022-08" db="EMBL/GenBank/DDBJ databases">
        <title>Genome sequencing of akame (Lates japonicus).</title>
        <authorList>
            <person name="Hashiguchi Y."/>
            <person name="Takahashi H."/>
        </authorList>
    </citation>
    <scope>NUCLEOTIDE SEQUENCE</scope>
    <source>
        <strain evidence="3">Kochi</strain>
    </source>
</reference>
<protein>
    <submittedName>
        <fullName evidence="3">Nephrocystin-4 isoform X1</fullName>
    </submittedName>
</protein>
<feature type="compositionally biased region" description="Basic and acidic residues" evidence="1">
    <location>
        <begin position="155"/>
        <end position="169"/>
    </location>
</feature>
<dbReference type="AlphaFoldDB" id="A0AAD3NI26"/>
<feature type="non-terminal residue" evidence="3">
    <location>
        <position position="182"/>
    </location>
</feature>
<evidence type="ECO:0000313" key="4">
    <source>
        <dbReference type="Proteomes" id="UP001279410"/>
    </source>
</evidence>